<keyword evidence="2" id="KW-1185">Reference proteome</keyword>
<comment type="caution">
    <text evidence="1">The sequence shown here is derived from an EMBL/GenBank/DDBJ whole genome shotgun (WGS) entry which is preliminary data.</text>
</comment>
<proteinExistence type="predicted"/>
<name>A0AAD6C591_9EURO</name>
<dbReference type="RefSeq" id="XP_056765805.1">
    <property type="nucleotide sequence ID" value="XM_056910101.1"/>
</dbReference>
<sequence length="70" mass="7976">MADRETYKTIEAWQELDDKVGKIIQDDTGKEIWIANRALPPTGYLPAMTPDSIEKIKNLSDDLIVKEVED</sequence>
<dbReference type="GeneID" id="81600344"/>
<accession>A0AAD6C591</accession>
<reference evidence="1" key="2">
    <citation type="journal article" date="2023" name="IMA Fungus">
        <title>Comparative genomic study of the Penicillium genus elucidates a diverse pangenome and 15 lateral gene transfer events.</title>
        <authorList>
            <person name="Petersen C."/>
            <person name="Sorensen T."/>
            <person name="Nielsen M.R."/>
            <person name="Sondergaard T.E."/>
            <person name="Sorensen J.L."/>
            <person name="Fitzpatrick D.A."/>
            <person name="Frisvad J.C."/>
            <person name="Nielsen K.L."/>
        </authorList>
    </citation>
    <scope>NUCLEOTIDE SEQUENCE</scope>
    <source>
        <strain evidence="1">IBT 16125</strain>
    </source>
</reference>
<protein>
    <submittedName>
        <fullName evidence="1">Uncharacterized protein</fullName>
    </submittedName>
</protein>
<organism evidence="1 2">
    <name type="scientific">Penicillium daleae</name>
    <dbReference type="NCBI Taxonomy" id="63821"/>
    <lineage>
        <taxon>Eukaryota</taxon>
        <taxon>Fungi</taxon>
        <taxon>Dikarya</taxon>
        <taxon>Ascomycota</taxon>
        <taxon>Pezizomycotina</taxon>
        <taxon>Eurotiomycetes</taxon>
        <taxon>Eurotiomycetidae</taxon>
        <taxon>Eurotiales</taxon>
        <taxon>Aspergillaceae</taxon>
        <taxon>Penicillium</taxon>
    </lineage>
</organism>
<evidence type="ECO:0000313" key="2">
    <source>
        <dbReference type="Proteomes" id="UP001213681"/>
    </source>
</evidence>
<dbReference type="Proteomes" id="UP001213681">
    <property type="component" value="Unassembled WGS sequence"/>
</dbReference>
<dbReference type="EMBL" id="JAPVEA010000006">
    <property type="protein sequence ID" value="KAJ5450270.1"/>
    <property type="molecule type" value="Genomic_DNA"/>
</dbReference>
<gene>
    <name evidence="1" type="ORF">N7458_006719</name>
</gene>
<reference evidence="1" key="1">
    <citation type="submission" date="2022-12" db="EMBL/GenBank/DDBJ databases">
        <authorList>
            <person name="Petersen C."/>
        </authorList>
    </citation>
    <scope>NUCLEOTIDE SEQUENCE</scope>
    <source>
        <strain evidence="1">IBT 16125</strain>
    </source>
</reference>
<evidence type="ECO:0000313" key="1">
    <source>
        <dbReference type="EMBL" id="KAJ5450270.1"/>
    </source>
</evidence>
<dbReference type="AlphaFoldDB" id="A0AAD6C591"/>